<evidence type="ECO:0000256" key="5">
    <source>
        <dbReference type="ARBA" id="ARBA00022741"/>
    </source>
</evidence>
<keyword evidence="4" id="KW-0479">Metal-binding</keyword>
<keyword evidence="6 13" id="KW-0378">Hydrolase</keyword>
<dbReference type="EC" id="3.1.-.-" evidence="13"/>
<evidence type="ECO:0000256" key="1">
    <source>
        <dbReference type="ARBA" id="ARBA00006847"/>
    </source>
</evidence>
<evidence type="ECO:0000259" key="10">
    <source>
        <dbReference type="PROSITE" id="PS51192"/>
    </source>
</evidence>
<evidence type="ECO:0000256" key="2">
    <source>
        <dbReference type="ARBA" id="ARBA00009046"/>
    </source>
</evidence>
<evidence type="ECO:0000313" key="13">
    <source>
        <dbReference type="EMBL" id="KYC46589.1"/>
    </source>
</evidence>
<dbReference type="PATRIC" id="fig|1706437.3.peg.1814"/>
<reference evidence="13 14" key="1">
    <citation type="journal article" date="2016" name="ISME J.">
        <title>Chasing the elusive Euryarchaeota class WSA2: genomes reveal a uniquely fastidious methyl-reducing methanogen.</title>
        <authorList>
            <person name="Nobu M.K."/>
            <person name="Narihiro T."/>
            <person name="Kuroda K."/>
            <person name="Mei R."/>
            <person name="Liu W.T."/>
        </authorList>
    </citation>
    <scope>NUCLEOTIDE SEQUENCE [LARGE SCALE GENOMIC DNA]</scope>
    <source>
        <strain evidence="13">B15fssc0709_Meth_Bin003</strain>
    </source>
</reference>
<evidence type="ECO:0000256" key="4">
    <source>
        <dbReference type="ARBA" id="ARBA00022723"/>
    </source>
</evidence>
<dbReference type="GO" id="GO:0004518">
    <property type="term" value="F:nuclease activity"/>
    <property type="evidence" value="ECO:0007669"/>
    <property type="project" value="UniProtKB-KW"/>
</dbReference>
<comment type="similarity">
    <text evidence="1">In the N-terminal section; belongs to the CRISPR-associated nuclease Cas3-HD family.</text>
</comment>
<keyword evidence="8" id="KW-0067">ATP-binding</keyword>
<dbReference type="Proteomes" id="UP000091929">
    <property type="component" value="Unassembled WGS sequence"/>
</dbReference>
<feature type="domain" description="Helicase ATP-binding" evidence="10">
    <location>
        <begin position="251"/>
        <end position="446"/>
    </location>
</feature>
<dbReference type="EMBL" id="LNGF01000058">
    <property type="protein sequence ID" value="KYC46589.1"/>
    <property type="molecule type" value="Genomic_DNA"/>
</dbReference>
<dbReference type="Pfam" id="PF00270">
    <property type="entry name" value="DEAD"/>
    <property type="match status" value="1"/>
</dbReference>
<dbReference type="PROSITE" id="PS51192">
    <property type="entry name" value="HELICASE_ATP_BIND_1"/>
    <property type="match status" value="1"/>
</dbReference>
<dbReference type="InterPro" id="IPR006474">
    <property type="entry name" value="Helicase_Cas3_CRISPR-ass_core"/>
</dbReference>
<dbReference type="InterPro" id="IPR006483">
    <property type="entry name" value="CRISPR-assoc_Cas3_HD"/>
</dbReference>
<dbReference type="GO" id="GO:0003676">
    <property type="term" value="F:nucleic acid binding"/>
    <property type="evidence" value="ECO:0007669"/>
    <property type="project" value="InterPro"/>
</dbReference>
<dbReference type="GO" id="GO:0046872">
    <property type="term" value="F:metal ion binding"/>
    <property type="evidence" value="ECO:0007669"/>
    <property type="project" value="UniProtKB-KW"/>
</dbReference>
<dbReference type="GO" id="GO:0051607">
    <property type="term" value="P:defense response to virus"/>
    <property type="evidence" value="ECO:0007669"/>
    <property type="project" value="UniProtKB-KW"/>
</dbReference>
<evidence type="ECO:0000256" key="7">
    <source>
        <dbReference type="ARBA" id="ARBA00022806"/>
    </source>
</evidence>
<dbReference type="GO" id="GO:0016787">
    <property type="term" value="F:hydrolase activity"/>
    <property type="evidence" value="ECO:0007669"/>
    <property type="project" value="UniProtKB-KW"/>
</dbReference>
<dbReference type="GO" id="GO:0005524">
    <property type="term" value="F:ATP binding"/>
    <property type="evidence" value="ECO:0007669"/>
    <property type="project" value="UniProtKB-KW"/>
</dbReference>
<accession>A0A150INI3</accession>
<dbReference type="InterPro" id="IPR038257">
    <property type="entry name" value="CRISPR-assoc_Cas3_HD_sf"/>
</dbReference>
<dbReference type="Gene3D" id="1.10.3210.30">
    <property type="match status" value="1"/>
</dbReference>
<dbReference type="PROSITE" id="PS51194">
    <property type="entry name" value="HELICASE_CTER"/>
    <property type="match status" value="1"/>
</dbReference>
<dbReference type="NCBIfam" id="TIGR01596">
    <property type="entry name" value="cas3_HD"/>
    <property type="match status" value="1"/>
</dbReference>
<evidence type="ECO:0000259" key="12">
    <source>
        <dbReference type="PROSITE" id="PS51643"/>
    </source>
</evidence>
<keyword evidence="3" id="KW-0540">Nuclease</keyword>
<dbReference type="PROSITE" id="PS51643">
    <property type="entry name" value="HD_CAS3"/>
    <property type="match status" value="1"/>
</dbReference>
<keyword evidence="9" id="KW-0051">Antiviral defense</keyword>
<keyword evidence="7 13" id="KW-0347">Helicase</keyword>
<dbReference type="InterPro" id="IPR054712">
    <property type="entry name" value="Cas3-like_dom"/>
</dbReference>
<dbReference type="GO" id="GO:0003724">
    <property type="term" value="F:RNA helicase activity"/>
    <property type="evidence" value="ECO:0007669"/>
    <property type="project" value="TreeGrafter"/>
</dbReference>
<dbReference type="SMART" id="SM00490">
    <property type="entry name" value="HELICc"/>
    <property type="match status" value="1"/>
</dbReference>
<dbReference type="PANTHER" id="PTHR47959">
    <property type="entry name" value="ATP-DEPENDENT RNA HELICASE RHLE-RELATED"/>
    <property type="match status" value="1"/>
</dbReference>
<evidence type="ECO:0000256" key="9">
    <source>
        <dbReference type="ARBA" id="ARBA00023118"/>
    </source>
</evidence>
<dbReference type="Gene3D" id="3.40.50.300">
    <property type="entry name" value="P-loop containing nucleotide triphosphate hydrolases"/>
    <property type="match status" value="2"/>
</dbReference>
<feature type="domain" description="HD Cas3-type" evidence="12">
    <location>
        <begin position="12"/>
        <end position="223"/>
    </location>
</feature>
<sequence>MVPQINTKKGLLAKPDETILQHTENALKVFKSIKCAYENIPELCGIDNFWEHLFYSIFFHDFGKGAVGFQEMLINQEDNLRWKYRHEMLSAGFVSVLNYDEFYKKGVGLAIITHHKDINKLRERYNTFPSPNGKKLYQKKLKELEPNFEEILSYLELIGPWSKEYLGYKLDNYAPLSSIDDLKDVYKDSALPYYLEWEDEEYSTLHGKYGIFLKGFVNACDHLASGSKYEILNGIQDMHSIFNFELRKVQQKALKTNGSAFLTSPTGSGKTEASLFWSDTNQNSSKSKRVFYLLPYTASINAMYKRLQKDFGNNELVGLLHGKASYFLYKAFSEDINNYDITKNKIRDIKSLSKKIYRPYKILTPFQILKAFFGTRGFEMQLSEMTNGLFILDEIHAYDAHTTSLILEILKILKNNYNADMLIMSATLPTFIKTLFKENLGISTEIRMDDDELEKFTRHEVNVIQGNILNNLDSINNDLDKGKRVLVVCNTVLRAQKVFEELSEDVENSALLHSRFMLRDREEIEKSLDDLDLLVGTQAIEVSLDIDYDVLYSEPAPIDALIQRFGRVNRKGWNKDKIATVNIFSEGSEKDKYIYNPEIVQKTVQSLENVDILKENIIQKLVDDIYSDGYIGKDKENFDRVHKHFESFHKHIVPFINDSESEMEFYSLFQSYEVVPFKYKFDYLDEIEEGKYYEAMSYFLSINIRQFKKLEKEDKVELDGKTYFVDVKYDNELGLMLEKEDASVEIL</sequence>
<keyword evidence="5" id="KW-0547">Nucleotide-binding</keyword>
<dbReference type="GO" id="GO:0005829">
    <property type="term" value="C:cytosol"/>
    <property type="evidence" value="ECO:0007669"/>
    <property type="project" value="TreeGrafter"/>
</dbReference>
<dbReference type="GO" id="GO:0140097">
    <property type="term" value="F:catalytic activity, acting on DNA"/>
    <property type="evidence" value="ECO:0007669"/>
    <property type="project" value="UniProtKB-ARBA"/>
</dbReference>
<evidence type="ECO:0000256" key="8">
    <source>
        <dbReference type="ARBA" id="ARBA00022840"/>
    </source>
</evidence>
<dbReference type="InterPro" id="IPR001650">
    <property type="entry name" value="Helicase_C-like"/>
</dbReference>
<dbReference type="NCBIfam" id="TIGR01587">
    <property type="entry name" value="cas3_core"/>
    <property type="match status" value="1"/>
</dbReference>
<dbReference type="InterPro" id="IPR050079">
    <property type="entry name" value="DEAD_box_RNA_helicase"/>
</dbReference>
<proteinExistence type="inferred from homology"/>
<dbReference type="AlphaFoldDB" id="A0A150INI3"/>
<dbReference type="CDD" id="cd09641">
    <property type="entry name" value="Cas3''_I"/>
    <property type="match status" value="1"/>
</dbReference>
<name>A0A150INI3_9EURY</name>
<evidence type="ECO:0000259" key="11">
    <source>
        <dbReference type="PROSITE" id="PS51194"/>
    </source>
</evidence>
<comment type="similarity">
    <text evidence="2">In the central section; belongs to the CRISPR-associated helicase Cas3 family.</text>
</comment>
<evidence type="ECO:0000256" key="3">
    <source>
        <dbReference type="ARBA" id="ARBA00022722"/>
    </source>
</evidence>
<organism evidence="13 14">
    <name type="scientific">Candidatus Methanofastidiosum methylothiophilum</name>
    <dbReference type="NCBI Taxonomy" id="1705564"/>
    <lineage>
        <taxon>Archaea</taxon>
        <taxon>Methanobacteriati</taxon>
        <taxon>Methanobacteriota</taxon>
        <taxon>Stenosarchaea group</taxon>
        <taxon>Candidatus Methanofastidiosia</taxon>
        <taxon>Candidatus Methanofastidiosales</taxon>
        <taxon>Candidatus Methanofastidiosaceae</taxon>
        <taxon>Candidatus Methanofastidiosum</taxon>
    </lineage>
</organism>
<dbReference type="PANTHER" id="PTHR47959:SF16">
    <property type="entry name" value="CRISPR-ASSOCIATED NUCLEASE_HELICASE CAS3-RELATED"/>
    <property type="match status" value="1"/>
</dbReference>
<evidence type="ECO:0000313" key="14">
    <source>
        <dbReference type="Proteomes" id="UP000091929"/>
    </source>
</evidence>
<dbReference type="SUPFAM" id="SSF52540">
    <property type="entry name" value="P-loop containing nucleoside triphosphate hydrolases"/>
    <property type="match status" value="1"/>
</dbReference>
<dbReference type="Pfam" id="PF22590">
    <property type="entry name" value="Cas3-like_C_2"/>
    <property type="match status" value="1"/>
</dbReference>
<evidence type="ECO:0000256" key="6">
    <source>
        <dbReference type="ARBA" id="ARBA00022801"/>
    </source>
</evidence>
<dbReference type="InterPro" id="IPR027417">
    <property type="entry name" value="P-loop_NTPase"/>
</dbReference>
<feature type="domain" description="Helicase C-terminal" evidence="11">
    <location>
        <begin position="471"/>
        <end position="618"/>
    </location>
</feature>
<protein>
    <submittedName>
        <fullName evidence="13">CRISPR-associated nuclease/helicase Cas3</fullName>
        <ecNumber evidence="13">3.1.-.-</ecNumber>
    </submittedName>
</protein>
<gene>
    <name evidence="13" type="primary">cas3_2</name>
    <name evidence="13" type="ORF">APG11_01802</name>
</gene>
<dbReference type="InterPro" id="IPR014001">
    <property type="entry name" value="Helicase_ATP-bd"/>
</dbReference>
<dbReference type="InterPro" id="IPR011545">
    <property type="entry name" value="DEAD/DEAH_box_helicase_dom"/>
</dbReference>
<dbReference type="SMART" id="SM00487">
    <property type="entry name" value="DEXDc"/>
    <property type="match status" value="1"/>
</dbReference>
<comment type="caution">
    <text evidence="13">The sequence shown here is derived from an EMBL/GenBank/DDBJ whole genome shotgun (WGS) entry which is preliminary data.</text>
</comment>